<sequence>MLRLAVNFDRDYFLTGSKLYPYLPRAWLRHIPRLRAAQTLKPMCRLKPTRMRTVRRRFCRSNHCFKPCIETSLAALS</sequence>
<dbReference type="STRING" id="546262.NEICINOT_03124"/>
<accession>D0W0F8</accession>
<gene>
    <name evidence="1" type="ORF">NEICINOT_03124</name>
</gene>
<dbReference type="AlphaFoldDB" id="D0W0F8"/>
<protein>
    <submittedName>
        <fullName evidence="1">Uncharacterized protein</fullName>
    </submittedName>
</protein>
<evidence type="ECO:0000313" key="2">
    <source>
        <dbReference type="Proteomes" id="UP000003294"/>
    </source>
</evidence>
<evidence type="ECO:0000313" key="1">
    <source>
        <dbReference type="EMBL" id="EEZ72691.1"/>
    </source>
</evidence>
<organism evidence="1 2">
    <name type="scientific">Neisseria cinerea ATCC 14685</name>
    <dbReference type="NCBI Taxonomy" id="546262"/>
    <lineage>
        <taxon>Bacteria</taxon>
        <taxon>Pseudomonadati</taxon>
        <taxon>Pseudomonadota</taxon>
        <taxon>Betaproteobacteria</taxon>
        <taxon>Neisseriales</taxon>
        <taxon>Neisseriaceae</taxon>
        <taxon>Neisseria</taxon>
    </lineage>
</organism>
<comment type="caution">
    <text evidence="1">The sequence shown here is derived from an EMBL/GenBank/DDBJ whole genome shotgun (WGS) entry which is preliminary data.</text>
</comment>
<proteinExistence type="predicted"/>
<name>D0W0F8_NEICI</name>
<reference evidence="1 2" key="1">
    <citation type="submission" date="2009-10" db="EMBL/GenBank/DDBJ databases">
        <authorList>
            <person name="Weinstock G."/>
            <person name="Sodergren E."/>
            <person name="Clifton S."/>
            <person name="Fulton L."/>
            <person name="Fulton B."/>
            <person name="Courtney L."/>
            <person name="Fronick C."/>
            <person name="Harrison M."/>
            <person name="Strong C."/>
            <person name="Farmer C."/>
            <person name="Delahaunty K."/>
            <person name="Markovic C."/>
            <person name="Hall O."/>
            <person name="Minx P."/>
            <person name="Tomlinson C."/>
            <person name="Mitreva M."/>
            <person name="Nelson J."/>
            <person name="Hou S."/>
            <person name="Wollam A."/>
            <person name="Pepin K.H."/>
            <person name="Johnson M."/>
            <person name="Bhonagiri V."/>
            <person name="Nash W.E."/>
            <person name="Warren W."/>
            <person name="Chinwalla A."/>
            <person name="Mardis E.R."/>
            <person name="Wilson R.K."/>
        </authorList>
    </citation>
    <scope>NUCLEOTIDE SEQUENCE [LARGE SCALE GENOMIC DNA]</scope>
    <source>
        <strain evidence="1 2">ATCC 14685</strain>
    </source>
</reference>
<dbReference type="Proteomes" id="UP000003294">
    <property type="component" value="Unassembled WGS sequence"/>
</dbReference>
<dbReference type="EMBL" id="ACDY02000001">
    <property type="protein sequence ID" value="EEZ72691.1"/>
    <property type="molecule type" value="Genomic_DNA"/>
</dbReference>